<dbReference type="RefSeq" id="WP_243576805.1">
    <property type="nucleotide sequence ID" value="NZ_CP094529.1"/>
</dbReference>
<dbReference type="Proteomes" id="UP000831068">
    <property type="component" value="Chromosome"/>
</dbReference>
<dbReference type="EMBL" id="CP094529">
    <property type="protein sequence ID" value="UOE38534.1"/>
    <property type="molecule type" value="Genomic_DNA"/>
</dbReference>
<proteinExistence type="predicted"/>
<reference evidence="1 2" key="1">
    <citation type="submission" date="2022-03" db="EMBL/GenBank/DDBJ databases">
        <title>Chryseobacterium sp. isolated from the Andong Sikhe.</title>
        <authorList>
            <person name="Won M."/>
            <person name="Kim S.-J."/>
            <person name="Kwon S.-W."/>
        </authorList>
    </citation>
    <scope>NUCLEOTIDE SEQUENCE [LARGE SCALE GENOMIC DNA]</scope>
    <source>
        <strain evidence="1 2">ADR-1</strain>
    </source>
</reference>
<evidence type="ECO:0000313" key="2">
    <source>
        <dbReference type="Proteomes" id="UP000831068"/>
    </source>
</evidence>
<keyword evidence="2" id="KW-1185">Reference proteome</keyword>
<accession>A0ABY4BIF0</accession>
<evidence type="ECO:0008006" key="3">
    <source>
        <dbReference type="Google" id="ProtNLM"/>
    </source>
</evidence>
<name>A0ABY4BIF0_9FLAO</name>
<protein>
    <recommendedName>
        <fullName evidence="3">GLPGLI family protein</fullName>
    </recommendedName>
</protein>
<organism evidence="1 2">
    <name type="scientific">Chryseobacterium oryzae</name>
    <dbReference type="NCBI Taxonomy" id="2929799"/>
    <lineage>
        <taxon>Bacteria</taxon>
        <taxon>Pseudomonadati</taxon>
        <taxon>Bacteroidota</taxon>
        <taxon>Flavobacteriia</taxon>
        <taxon>Flavobacteriales</taxon>
        <taxon>Weeksellaceae</taxon>
        <taxon>Chryseobacterium group</taxon>
        <taxon>Chryseobacterium</taxon>
    </lineage>
</organism>
<sequence length="184" mass="21477">MKWSFLLILLFGKCFSQNSEISIEANGQASGKREIYKVMLKDSTAQIVYFNRDSISKKFNTDKRIKKLFKKMDLKNPKDSAKVKEFKNILESYSHYTRDTLKLSSKTVIELKRIISKIDETSTSDLEIKIPGTFELMIDGTIYKLNIPYKGKNRIVWASKNIKRYPLIYELIVFVENIRKNSSL</sequence>
<evidence type="ECO:0000313" key="1">
    <source>
        <dbReference type="EMBL" id="UOE38534.1"/>
    </source>
</evidence>
<gene>
    <name evidence="1" type="ORF">MTP08_01785</name>
</gene>